<proteinExistence type="predicted"/>
<evidence type="ECO:0000313" key="4">
    <source>
        <dbReference type="EMBL" id="OEL31827.1"/>
    </source>
</evidence>
<keyword evidence="1 3" id="KW-0853">WD repeat</keyword>
<dbReference type="InterPro" id="IPR015943">
    <property type="entry name" value="WD40/YVTN_repeat-like_dom_sf"/>
</dbReference>
<gene>
    <name evidence="4" type="ORF">BAE44_0007154</name>
</gene>
<dbReference type="Gene3D" id="2.130.10.10">
    <property type="entry name" value="YVTN repeat-like/Quinoprotein amine dehydrogenase"/>
    <property type="match status" value="1"/>
</dbReference>
<dbReference type="Proteomes" id="UP000095767">
    <property type="component" value="Unassembled WGS sequence"/>
</dbReference>
<dbReference type="InterPro" id="IPR040324">
    <property type="entry name" value="WDR44/Dgr2"/>
</dbReference>
<dbReference type="SMART" id="SM00320">
    <property type="entry name" value="WD40"/>
    <property type="match status" value="4"/>
</dbReference>
<evidence type="ECO:0000256" key="1">
    <source>
        <dbReference type="ARBA" id="ARBA00022574"/>
    </source>
</evidence>
<accession>A0A1E5W3B7</accession>
<keyword evidence="5" id="KW-1185">Reference proteome</keyword>
<dbReference type="SUPFAM" id="SSF50978">
    <property type="entry name" value="WD40 repeat-like"/>
    <property type="match status" value="1"/>
</dbReference>
<dbReference type="Pfam" id="PF00400">
    <property type="entry name" value="WD40"/>
    <property type="match status" value="3"/>
</dbReference>
<protein>
    <submittedName>
        <fullName evidence="4">Putative WD repeat-containing protein C3H5.08c</fullName>
    </submittedName>
</protein>
<keyword evidence="2" id="KW-0677">Repeat</keyword>
<name>A0A1E5W3B7_9POAL</name>
<dbReference type="InterPro" id="IPR020472">
    <property type="entry name" value="WD40_PAC1"/>
</dbReference>
<dbReference type="STRING" id="888268.A0A1E5W3B7"/>
<evidence type="ECO:0000256" key="2">
    <source>
        <dbReference type="ARBA" id="ARBA00022737"/>
    </source>
</evidence>
<feature type="repeat" description="WD" evidence="3">
    <location>
        <begin position="123"/>
        <end position="165"/>
    </location>
</feature>
<feature type="repeat" description="WD" evidence="3">
    <location>
        <begin position="268"/>
        <end position="291"/>
    </location>
</feature>
<reference evidence="4 5" key="1">
    <citation type="submission" date="2016-09" db="EMBL/GenBank/DDBJ databases">
        <title>The draft genome of Dichanthelium oligosanthes: A C3 panicoid grass species.</title>
        <authorList>
            <person name="Studer A.J."/>
            <person name="Schnable J.C."/>
            <person name="Brutnell T.P."/>
        </authorList>
    </citation>
    <scope>NUCLEOTIDE SEQUENCE [LARGE SCALE GENOMIC DNA]</scope>
    <source>
        <strain evidence="5">cv. Kellogg 1175</strain>
        <tissue evidence="4">Leaf</tissue>
    </source>
</reference>
<dbReference type="InterPro" id="IPR036322">
    <property type="entry name" value="WD40_repeat_dom_sf"/>
</dbReference>
<dbReference type="OrthoDB" id="408728at2759"/>
<dbReference type="PROSITE" id="PS50082">
    <property type="entry name" value="WD_REPEATS_2"/>
    <property type="match status" value="2"/>
</dbReference>
<dbReference type="PRINTS" id="PR00320">
    <property type="entry name" value="GPROTEINBRPT"/>
</dbReference>
<dbReference type="PROSITE" id="PS50294">
    <property type="entry name" value="WD_REPEATS_REGION"/>
    <property type="match status" value="1"/>
</dbReference>
<dbReference type="PANTHER" id="PTHR14221">
    <property type="entry name" value="WD REPEAT DOMAIN 44"/>
    <property type="match status" value="1"/>
</dbReference>
<dbReference type="EMBL" id="LWDX02022649">
    <property type="protein sequence ID" value="OEL31827.1"/>
    <property type="molecule type" value="Genomic_DNA"/>
</dbReference>
<comment type="caution">
    <text evidence="4">The sequence shown here is derived from an EMBL/GenBank/DDBJ whole genome shotgun (WGS) entry which is preliminary data.</text>
</comment>
<evidence type="ECO:0000313" key="5">
    <source>
        <dbReference type="Proteomes" id="UP000095767"/>
    </source>
</evidence>
<sequence length="423" mass="45796">MGSVALGAEPDPKLSLLTLEPSLLVLQVDTPGPQTLGALAQVRFLLRRCELGLHRVVALGAATGGVLGNVRHVSLVECMLVPGVPSFGAGAPMEGIFQKFLLTSSKDKTVRMWKVGCDGCLAVFKHRDYVTSVQFNPVDERYFVSGSIDGKVRVWDVSEKRVVDWADTRDIITAVSYQPDAKGLIVGTAAGRCRFYDQSGENMEVENELKVTKKKSASSQVTSLQFSRGGPARMVIASAGSKIRVSEGADISRKFEGRRGSKVLVPPSLTSDGRYLVSAGADSNVYIWNFDKLRGGKGTKGARKIRSCEHFFSECVTSVATWPGLLHQEGCGSGGDIQSSEKGPTLCRDRECCSFGTWFFADGMRGAATWPEEKLLPSLKYVNCAGMDECRPKVPAAWNMVVVTGGRDGVIRCFHNYGLPVKL</sequence>
<dbReference type="InterPro" id="IPR001680">
    <property type="entry name" value="WD40_rpt"/>
</dbReference>
<evidence type="ECO:0000256" key="3">
    <source>
        <dbReference type="PROSITE-ProRule" id="PRU00221"/>
    </source>
</evidence>
<organism evidence="4 5">
    <name type="scientific">Dichanthelium oligosanthes</name>
    <dbReference type="NCBI Taxonomy" id="888268"/>
    <lineage>
        <taxon>Eukaryota</taxon>
        <taxon>Viridiplantae</taxon>
        <taxon>Streptophyta</taxon>
        <taxon>Embryophyta</taxon>
        <taxon>Tracheophyta</taxon>
        <taxon>Spermatophyta</taxon>
        <taxon>Magnoliopsida</taxon>
        <taxon>Liliopsida</taxon>
        <taxon>Poales</taxon>
        <taxon>Poaceae</taxon>
        <taxon>PACMAD clade</taxon>
        <taxon>Panicoideae</taxon>
        <taxon>Panicodae</taxon>
        <taxon>Paniceae</taxon>
        <taxon>Dichantheliinae</taxon>
        <taxon>Dichanthelium</taxon>
    </lineage>
</organism>
<dbReference type="PANTHER" id="PTHR14221:SF42">
    <property type="entry name" value="TRANSDUCIN_WD40 REPEAT-LIKE SUPERFAMILY PROTEIN"/>
    <property type="match status" value="1"/>
</dbReference>
<dbReference type="AlphaFoldDB" id="A0A1E5W3B7"/>